<feature type="domain" description="Ig-like" evidence="9">
    <location>
        <begin position="915"/>
        <end position="1018"/>
    </location>
</feature>
<dbReference type="Pfam" id="PF00629">
    <property type="entry name" value="MAM"/>
    <property type="match status" value="1"/>
</dbReference>
<feature type="domain" description="Ig-like" evidence="9">
    <location>
        <begin position="1443"/>
        <end position="1553"/>
    </location>
</feature>
<protein>
    <submittedName>
        <fullName evidence="11">Uncharacterized protein</fullName>
    </submittedName>
</protein>
<dbReference type="SMART" id="SM00060">
    <property type="entry name" value="FN3"/>
    <property type="match status" value="2"/>
</dbReference>
<dbReference type="SUPFAM" id="SSF48726">
    <property type="entry name" value="Immunoglobulin"/>
    <property type="match status" value="13"/>
</dbReference>
<evidence type="ECO:0000256" key="3">
    <source>
        <dbReference type="ARBA" id="ARBA00023157"/>
    </source>
</evidence>
<dbReference type="GO" id="GO:0050839">
    <property type="term" value="F:cell adhesion molecule binding"/>
    <property type="evidence" value="ECO:0007669"/>
    <property type="project" value="TreeGrafter"/>
</dbReference>
<comment type="subcellular location">
    <subcellularLocation>
        <location evidence="1">Membrane</location>
        <topology evidence="1">Single-pass type I membrane protein</topology>
    </subcellularLocation>
</comment>
<dbReference type="Gene3D" id="2.60.120.200">
    <property type="match status" value="2"/>
</dbReference>
<evidence type="ECO:0000256" key="1">
    <source>
        <dbReference type="ARBA" id="ARBA00004479"/>
    </source>
</evidence>
<feature type="domain" description="Fibronectin type-III" evidence="10">
    <location>
        <begin position="1829"/>
        <end position="1926"/>
    </location>
</feature>
<keyword evidence="4" id="KW-0325">Glycoprotein</keyword>
<dbReference type="SUPFAM" id="SSF49265">
    <property type="entry name" value="Fibronectin type III"/>
    <property type="match status" value="1"/>
</dbReference>
<feature type="compositionally biased region" description="Low complexity" evidence="6">
    <location>
        <begin position="1820"/>
        <end position="1835"/>
    </location>
</feature>
<dbReference type="Pfam" id="PF13927">
    <property type="entry name" value="Ig_3"/>
    <property type="match status" value="1"/>
</dbReference>
<evidence type="ECO:0000313" key="12">
    <source>
        <dbReference type="Proteomes" id="UP000887568"/>
    </source>
</evidence>
<evidence type="ECO:0000259" key="8">
    <source>
        <dbReference type="PROSITE" id="PS50060"/>
    </source>
</evidence>
<feature type="compositionally biased region" description="Low complexity" evidence="6">
    <location>
        <begin position="1964"/>
        <end position="1996"/>
    </location>
</feature>
<dbReference type="SMART" id="SM00137">
    <property type="entry name" value="MAM"/>
    <property type="match status" value="1"/>
</dbReference>
<dbReference type="PANTHER" id="PTHR11640">
    <property type="entry name" value="NEPHRIN"/>
    <property type="match status" value="1"/>
</dbReference>
<dbReference type="SUPFAM" id="SSF49899">
    <property type="entry name" value="Concanavalin A-like lectins/glucanases"/>
    <property type="match status" value="2"/>
</dbReference>
<feature type="region of interest" description="Disordered" evidence="6">
    <location>
        <begin position="2214"/>
        <end position="2252"/>
    </location>
</feature>
<feature type="transmembrane region" description="Helical" evidence="7">
    <location>
        <begin position="2175"/>
        <end position="2200"/>
    </location>
</feature>
<feature type="domain" description="Ig-like" evidence="9">
    <location>
        <begin position="806"/>
        <end position="908"/>
    </location>
</feature>
<evidence type="ECO:0000259" key="10">
    <source>
        <dbReference type="PROSITE" id="PS50853"/>
    </source>
</evidence>
<dbReference type="GO" id="GO:0005911">
    <property type="term" value="C:cell-cell junction"/>
    <property type="evidence" value="ECO:0007669"/>
    <property type="project" value="TreeGrafter"/>
</dbReference>
<dbReference type="CDD" id="cd06263">
    <property type="entry name" value="MAM"/>
    <property type="match status" value="1"/>
</dbReference>
<dbReference type="Pfam" id="PF08205">
    <property type="entry name" value="C2-set_2"/>
    <property type="match status" value="7"/>
</dbReference>
<evidence type="ECO:0000313" key="11">
    <source>
        <dbReference type="EnsemblMetazoa" id="XP_038066168.1"/>
    </source>
</evidence>
<reference evidence="11" key="1">
    <citation type="submission" date="2022-11" db="UniProtKB">
        <authorList>
            <consortium name="EnsemblMetazoa"/>
        </authorList>
    </citation>
    <scope>IDENTIFICATION</scope>
</reference>
<feature type="domain" description="Ig-like" evidence="9">
    <location>
        <begin position="365"/>
        <end position="469"/>
    </location>
</feature>
<feature type="region of interest" description="Disordered" evidence="6">
    <location>
        <begin position="1820"/>
        <end position="1841"/>
    </location>
</feature>
<organism evidence="11 12">
    <name type="scientific">Patiria miniata</name>
    <name type="common">Bat star</name>
    <name type="synonym">Asterina miniata</name>
    <dbReference type="NCBI Taxonomy" id="46514"/>
    <lineage>
        <taxon>Eukaryota</taxon>
        <taxon>Metazoa</taxon>
        <taxon>Echinodermata</taxon>
        <taxon>Eleutherozoa</taxon>
        <taxon>Asterozoa</taxon>
        <taxon>Asteroidea</taxon>
        <taxon>Valvatacea</taxon>
        <taxon>Valvatida</taxon>
        <taxon>Asterinidae</taxon>
        <taxon>Patiria</taxon>
    </lineage>
</organism>
<dbReference type="SMART" id="SM00409">
    <property type="entry name" value="IG"/>
    <property type="match status" value="8"/>
</dbReference>
<dbReference type="InterPro" id="IPR003599">
    <property type="entry name" value="Ig_sub"/>
</dbReference>
<dbReference type="InterPro" id="IPR013320">
    <property type="entry name" value="ConA-like_dom_sf"/>
</dbReference>
<dbReference type="PROSITE" id="PS50060">
    <property type="entry name" value="MAM_2"/>
    <property type="match status" value="2"/>
</dbReference>
<evidence type="ECO:0000256" key="4">
    <source>
        <dbReference type="ARBA" id="ARBA00023180"/>
    </source>
</evidence>
<feature type="domain" description="Ig-like" evidence="9">
    <location>
        <begin position="1355"/>
        <end position="1442"/>
    </location>
</feature>
<keyword evidence="5" id="KW-0393">Immunoglobulin domain</keyword>
<dbReference type="Pfam" id="PF00041">
    <property type="entry name" value="fn3"/>
    <property type="match status" value="2"/>
</dbReference>
<dbReference type="PANTHER" id="PTHR11640:SF31">
    <property type="entry name" value="IRREGULAR CHIASM C-ROUGHEST PROTEIN-RELATED"/>
    <property type="match status" value="1"/>
</dbReference>
<dbReference type="PROSITE" id="PS50835">
    <property type="entry name" value="IG_LIKE"/>
    <property type="match status" value="14"/>
</dbReference>
<dbReference type="EnsemblMetazoa" id="XM_038210240.1">
    <property type="protein sequence ID" value="XP_038066168.1"/>
    <property type="gene ID" value="LOC119736207"/>
</dbReference>
<keyword evidence="12" id="KW-1185">Reference proteome</keyword>
<dbReference type="GeneID" id="119736207"/>
<feature type="region of interest" description="Disordered" evidence="6">
    <location>
        <begin position="2119"/>
        <end position="2169"/>
    </location>
</feature>
<dbReference type="InterPro" id="IPR013162">
    <property type="entry name" value="CD80_C2-set"/>
</dbReference>
<dbReference type="InterPro" id="IPR013783">
    <property type="entry name" value="Ig-like_fold"/>
</dbReference>
<feature type="domain" description="MAM" evidence="8">
    <location>
        <begin position="1"/>
        <end position="90"/>
    </location>
</feature>
<dbReference type="PROSITE" id="PS50853">
    <property type="entry name" value="FN3"/>
    <property type="match status" value="2"/>
</dbReference>
<dbReference type="CDD" id="cd00063">
    <property type="entry name" value="FN3"/>
    <property type="match status" value="2"/>
</dbReference>
<dbReference type="InterPro" id="IPR036179">
    <property type="entry name" value="Ig-like_dom_sf"/>
</dbReference>
<evidence type="ECO:0000256" key="6">
    <source>
        <dbReference type="SAM" id="MobiDB-lite"/>
    </source>
</evidence>
<dbReference type="Proteomes" id="UP000887568">
    <property type="component" value="Unplaced"/>
</dbReference>
<feature type="region of interest" description="Disordered" evidence="6">
    <location>
        <begin position="1954"/>
        <end position="2015"/>
    </location>
</feature>
<evidence type="ECO:0000259" key="9">
    <source>
        <dbReference type="PROSITE" id="PS50835"/>
    </source>
</evidence>
<dbReference type="SMART" id="SM00408">
    <property type="entry name" value="IGc2"/>
    <property type="match status" value="4"/>
</dbReference>
<dbReference type="InterPro" id="IPR051275">
    <property type="entry name" value="Cell_adhesion_signaling"/>
</dbReference>
<proteinExistence type="predicted"/>
<feature type="domain" description="MAM" evidence="8">
    <location>
        <begin position="86"/>
        <end position="258"/>
    </location>
</feature>
<feature type="domain" description="Fibronectin type-III" evidence="10">
    <location>
        <begin position="2002"/>
        <end position="2099"/>
    </location>
</feature>
<name>A0A914AR84_PATMI</name>
<dbReference type="InterPro" id="IPR003598">
    <property type="entry name" value="Ig_sub2"/>
</dbReference>
<keyword evidence="7" id="KW-1133">Transmembrane helix</keyword>
<feature type="domain" description="Ig-like" evidence="9">
    <location>
        <begin position="257"/>
        <end position="359"/>
    </location>
</feature>
<keyword evidence="3" id="KW-1015">Disulfide bond</keyword>
<evidence type="ECO:0000256" key="5">
    <source>
        <dbReference type="ARBA" id="ARBA00023319"/>
    </source>
</evidence>
<dbReference type="GO" id="GO:0098609">
    <property type="term" value="P:cell-cell adhesion"/>
    <property type="evidence" value="ECO:0007669"/>
    <property type="project" value="TreeGrafter"/>
</dbReference>
<feature type="domain" description="Ig-like" evidence="9">
    <location>
        <begin position="1245"/>
        <end position="1343"/>
    </location>
</feature>
<dbReference type="OMA" id="CEARDID"/>
<dbReference type="InterPro" id="IPR003961">
    <property type="entry name" value="FN3_dom"/>
</dbReference>
<dbReference type="RefSeq" id="XP_038066168.1">
    <property type="nucleotide sequence ID" value="XM_038210240.1"/>
</dbReference>
<feature type="domain" description="Ig-like" evidence="9">
    <location>
        <begin position="1134"/>
        <end position="1238"/>
    </location>
</feature>
<feature type="domain" description="Ig-like" evidence="9">
    <location>
        <begin position="476"/>
        <end position="579"/>
    </location>
</feature>
<feature type="domain" description="Ig-like" evidence="9">
    <location>
        <begin position="1027"/>
        <end position="1128"/>
    </location>
</feature>
<evidence type="ECO:0000256" key="7">
    <source>
        <dbReference type="SAM" id="Phobius"/>
    </source>
</evidence>
<dbReference type="InterPro" id="IPR036116">
    <property type="entry name" value="FN3_sf"/>
</dbReference>
<keyword evidence="2 7" id="KW-0472">Membrane</keyword>
<dbReference type="OrthoDB" id="10028801at2759"/>
<dbReference type="InterPro" id="IPR007110">
    <property type="entry name" value="Ig-like_dom"/>
</dbReference>
<sequence>MYGSYIGTLYVYKVPVSGSLREGEVIFTRSGQQTDERTWLEAELYISNVTSDFRIAIVARHQSRHYGSYSRGDIAIDDVQAKAPCADCNFESNTCGWSQSTEDDTDWMCQQEGPTESDGTGPEFDRTIGGRTGHYCYLEASSPRSAGDNAVLLSGTFEYNPDYPGLTWFINFWYNMHGNTIGTLNVYQIPVNGTLGEANRIFSRAGEQTNGTTWLPAEINITDITWSFSLAIEAVRGSDYQGDIAIDDITTNSQVLPTSMNLSDSNAHYSTGDTSYLVNGTNHRFKCLVPDINPGASFIWTLAGQVIPQDTTTHTGKPNFLTTSTSYATLSVDWSMHGESLKCHASSHDGHSGVEVTIYLDVQVPPVASSLSLYDSTGTILGPTADVIHGIPHTFSCEALGTRPAPIIEWYLDDTLQHTSYPTDEADAGLVNTTATWTFAPNWANHVEVVKCVARTAASRDPYPSISVTLAVFAYPATITLSDSTGNFQSTGGTAYIVEGLEHQFTCVVPNIDPGASFAWTIGDQHITANTNNHDTGTHGLTTSTSVAHVVPTGAYNGLVLKCKASNEDGHPGISISITLDVRVPPKVSAMSLHDSSGPILGETAEVYQGIATTFICEMLIRQTAVTIKWYLDNMLQRTVVQPLAAGDGFVNTTGNWSFTPSRDNQGQEVRCEASTAESLQPYPSVMVTLHVNVPPTSIVLSDFIGIYPSSGGVAYLVEGADREFTCMVPEIDPQASFNWTVGSQDITLDYITNVTDVDGLMKSTSVATVSVTGSNHGEVLMCLAWNTDFLPSINISVLLDVKAPPKASLMAMYDSSGKKLHAIASVKPAPVTFTCEVQGTRPGATIEWFLDDQSQRNVSAPSGGGDGIVNTNDTWSFTPNIANLGQEVKCVASTAESQQPFPFVAVTLDVFALPETIYLSDSTTNYTSTGDTSYVVAGVGHQFTCEVPAINPGASFVWTLGGQHFTPDRNIHDEDDDGLITSTSIATVVAVGSNHGQTLQCSASNEDGAPGITTSVTLHVKVPPVPSGMSLYDFSGNQLQSTVRVAEGTPNNFTCVVRGTRPAADISWFIGDDVQVSVGPPVTGSDNLVNTSATFTFIPSRADNGLELKCVASTPDSQQPFPSASVSLDVSAPPTNLFIVDSAGTYSSSGGTAYLVEGEHHRFTCEARDIDVDASFTWLLGGGEIMPDNSTDIESTEGWTNRTSSVTVKATASQHGKMLLCSVSNEDGGVEISTGVMLYVKVPPKASSMLLYDTDGARLVGVVDVDQGVPTAFRCETQGTRPAPMIEWFLNDVSQRIKSPPSGGGEGLVNATDTWTFTPNRTNHRQEVKCVASTAESQQTLPFVAITLNVNGPPDTPRIIGSFSMIEDTPVYLECQASMGFPSDWSLHWFNGDYSLPSYTSYSMLQDNRYTLTTSLLFTPTRDNNRDTIRCVAQRDEWPTSPESSVGPLDVQFCTRMVSMTGCPRRVVSGGAVSLSCVTESTNPATNLTWTRDDAELTNRPHLVIADGDYSGQVTTLEFATDALTRTDNGAVYMCCATRERCSDVCESCALNVQYHPYFSEPTASPPGAVEEGANVSLSCSADANPEPPDFIAWEKVRSADSLSSVYSDGSSTLTLRSVSREQAGPYRCLGNNGIPPVVYSNQINVAVHYGVNITNKGTDNLVESSVGENALMVCVVKGNPLPLITWTGPSGAVINNQTDPGRIFQVNTLTGGDDVYGKTVRSILHITRVTGEGDYGYYSCNSGNSIGMVDTLRIQLIKRGIATTLSTVVDVTTTTAPQVDVETTKPSVGVSSTNLPTTVAPTTASPVVTTAMVPVTSTAAAPSQPSPPQQVSSDQNRTSHDSITVTWIPGNDGGSPQWFYVNYRDFLSMTDFDPSTRSDKLHDVTEYTLVGLRPFTVYEIEVYAENAIGASQTVTRFTATLRVATTLATVVDITTTLPGLIDSTTAPPVDVKTTTPSVGVGSTATLPTTAAPTTASPVEVVTSNTMPVSSTAAPPSQPSPPQQVSSDQNRTSHDSITVTWIPGNDGGSPQWFYVNYRDFLSMTDFDPSTRSNRLHGVTEYTLVGLRPFTVYEIEVYAENAIGASEPVTFSTATLQKPTGSTPCASCAVETTTATGEKVQPTAASPGDKTTAVKTGGNVPSTSVPVGDKTTAVKVGETSASPGRGEGVGQPQGISALIAIIVILAIIALISIVVAVVLYRKRRAANHELELPNKAKKKKGRGKRDEENNSVVTETVEFSDLEPDENVTSFA</sequence>
<feature type="domain" description="Ig-like" evidence="9">
    <location>
        <begin position="696"/>
        <end position="797"/>
    </location>
</feature>
<dbReference type="Gene3D" id="2.60.40.10">
    <property type="entry name" value="Immunoglobulins"/>
    <property type="match status" value="16"/>
</dbReference>
<dbReference type="InterPro" id="IPR000998">
    <property type="entry name" value="MAM_dom"/>
</dbReference>
<evidence type="ECO:0000256" key="2">
    <source>
        <dbReference type="ARBA" id="ARBA00023136"/>
    </source>
</evidence>
<feature type="domain" description="Ig-like" evidence="9">
    <location>
        <begin position="586"/>
        <end position="689"/>
    </location>
</feature>
<keyword evidence="7" id="KW-0812">Transmembrane</keyword>
<dbReference type="GO" id="GO:0005886">
    <property type="term" value="C:plasma membrane"/>
    <property type="evidence" value="ECO:0007669"/>
    <property type="project" value="TreeGrafter"/>
</dbReference>
<feature type="domain" description="Ig-like" evidence="9">
    <location>
        <begin position="1669"/>
        <end position="1757"/>
    </location>
</feature>
<feature type="domain" description="Ig-like" evidence="9">
    <location>
        <begin position="1558"/>
        <end position="1646"/>
    </location>
</feature>
<accession>A0A914AR84</accession>